<dbReference type="Gene3D" id="3.30.1460.50">
    <property type="match status" value="1"/>
</dbReference>
<feature type="compositionally biased region" description="Basic and acidic residues" evidence="13">
    <location>
        <begin position="187"/>
        <end position="200"/>
    </location>
</feature>
<reference evidence="14" key="1">
    <citation type="submission" date="2015-06" db="EMBL/GenBank/DDBJ databases">
        <authorList>
            <person name="Hoefler B.C."/>
            <person name="Straight P.D."/>
        </authorList>
    </citation>
    <scope>NUCLEOTIDE SEQUENCE</scope>
</reference>
<dbReference type="OrthoDB" id="1584384at2759"/>
<accession>A0A0K8ULX9</accession>
<evidence type="ECO:0000256" key="12">
    <source>
        <dbReference type="ARBA" id="ARBA00034553"/>
    </source>
</evidence>
<proteinExistence type="inferred from homology"/>
<evidence type="ECO:0000313" key="14">
    <source>
        <dbReference type="EMBL" id="JAI27561.1"/>
    </source>
</evidence>
<keyword evidence="4" id="KW-0813">Transport</keyword>
<comment type="subcellular location">
    <subcellularLocation>
        <location evidence="1">Cytoplasm</location>
    </subcellularLocation>
</comment>
<keyword evidence="11" id="KW-0072">Autophagy</keyword>
<evidence type="ECO:0000256" key="6">
    <source>
        <dbReference type="ARBA" id="ARBA00022499"/>
    </source>
</evidence>
<protein>
    <recommendedName>
        <fullName evidence="3">Ubiquitin-like-conjugating enzyme ATG3</fullName>
    </recommendedName>
    <alternativeName>
        <fullName evidence="12">Autophagy-related protein 3</fullName>
    </alternativeName>
</protein>
<keyword evidence="8" id="KW-0833">Ubl conjugation pathway</keyword>
<feature type="region of interest" description="Disordered" evidence="13">
    <location>
        <begin position="133"/>
        <end position="208"/>
    </location>
</feature>
<dbReference type="AlphaFoldDB" id="A0A0K8ULX9"/>
<organism evidence="14">
    <name type="scientific">Bactrocera latifrons</name>
    <name type="common">Malaysian fruit fly</name>
    <name type="synonym">Chaetodacus latifrons</name>
    <dbReference type="NCBI Taxonomy" id="174628"/>
    <lineage>
        <taxon>Eukaryota</taxon>
        <taxon>Metazoa</taxon>
        <taxon>Ecdysozoa</taxon>
        <taxon>Arthropoda</taxon>
        <taxon>Hexapoda</taxon>
        <taxon>Insecta</taxon>
        <taxon>Pterygota</taxon>
        <taxon>Neoptera</taxon>
        <taxon>Endopterygota</taxon>
        <taxon>Diptera</taxon>
        <taxon>Brachycera</taxon>
        <taxon>Muscomorpha</taxon>
        <taxon>Tephritoidea</taxon>
        <taxon>Tephritidae</taxon>
        <taxon>Bactrocera</taxon>
        <taxon>Bactrocera</taxon>
    </lineage>
</organism>
<evidence type="ECO:0000256" key="3">
    <source>
        <dbReference type="ARBA" id="ARBA00017573"/>
    </source>
</evidence>
<keyword evidence="7" id="KW-0808">Transferase</keyword>
<dbReference type="PANTHER" id="PTHR12866:SF2">
    <property type="entry name" value="UBIQUITIN-LIKE-CONJUGATING ENZYME ATG3"/>
    <property type="match status" value="1"/>
</dbReference>
<evidence type="ECO:0000256" key="13">
    <source>
        <dbReference type="SAM" id="MobiDB-lite"/>
    </source>
</evidence>
<dbReference type="EMBL" id="GDHF01024753">
    <property type="protein sequence ID" value="JAI27561.1"/>
    <property type="molecule type" value="Transcribed_RNA"/>
</dbReference>
<evidence type="ECO:0000256" key="4">
    <source>
        <dbReference type="ARBA" id="ARBA00022448"/>
    </source>
</evidence>
<evidence type="ECO:0000256" key="1">
    <source>
        <dbReference type="ARBA" id="ARBA00004496"/>
    </source>
</evidence>
<evidence type="ECO:0000256" key="11">
    <source>
        <dbReference type="ARBA" id="ARBA00023006"/>
    </source>
</evidence>
<dbReference type="GO" id="GO:0019776">
    <property type="term" value="F:Atg8-family ligase activity"/>
    <property type="evidence" value="ECO:0007669"/>
    <property type="project" value="TreeGrafter"/>
</dbReference>
<keyword evidence="5" id="KW-0963">Cytoplasm</keyword>
<dbReference type="GO" id="GO:0000045">
    <property type="term" value="P:autophagosome assembly"/>
    <property type="evidence" value="ECO:0007669"/>
    <property type="project" value="TreeGrafter"/>
</dbReference>
<dbReference type="Pfam" id="PF03987">
    <property type="entry name" value="Autophagy_act_C"/>
    <property type="match status" value="1"/>
</dbReference>
<dbReference type="GO" id="GO:0005829">
    <property type="term" value="C:cytosol"/>
    <property type="evidence" value="ECO:0007669"/>
    <property type="project" value="TreeGrafter"/>
</dbReference>
<keyword evidence="10" id="KW-0653">Protein transport</keyword>
<dbReference type="GO" id="GO:0061723">
    <property type="term" value="P:glycophagy"/>
    <property type="evidence" value="ECO:0007669"/>
    <property type="project" value="TreeGrafter"/>
</dbReference>
<name>A0A0K8ULX9_BACLA</name>
<evidence type="ECO:0000256" key="8">
    <source>
        <dbReference type="ARBA" id="ARBA00022786"/>
    </source>
</evidence>
<feature type="compositionally biased region" description="Basic and acidic residues" evidence="13">
    <location>
        <begin position="133"/>
        <end position="144"/>
    </location>
</feature>
<evidence type="ECO:0000256" key="7">
    <source>
        <dbReference type="ARBA" id="ARBA00022679"/>
    </source>
</evidence>
<dbReference type="PANTHER" id="PTHR12866">
    <property type="entry name" value="UBIQUITIN-LIKE-CONJUGATING ENZYME ATG3"/>
    <property type="match status" value="1"/>
</dbReference>
<dbReference type="GO" id="GO:0000422">
    <property type="term" value="P:autophagy of mitochondrion"/>
    <property type="evidence" value="ECO:0007669"/>
    <property type="project" value="TreeGrafter"/>
</dbReference>
<dbReference type="GO" id="GO:0044804">
    <property type="term" value="P:nucleophagy"/>
    <property type="evidence" value="ECO:0007669"/>
    <property type="project" value="TreeGrafter"/>
</dbReference>
<evidence type="ECO:0000256" key="10">
    <source>
        <dbReference type="ARBA" id="ARBA00022927"/>
    </source>
</evidence>
<dbReference type="GO" id="GO:0015031">
    <property type="term" value="P:protein transport"/>
    <property type="evidence" value="ECO:0007669"/>
    <property type="project" value="UniProtKB-KW"/>
</dbReference>
<dbReference type="FunFam" id="3.30.1460.50:FF:000001">
    <property type="entry name" value="Autophagy-related protein 3"/>
    <property type="match status" value="1"/>
</dbReference>
<dbReference type="InterPro" id="IPR007135">
    <property type="entry name" value="Atg3/Atg10"/>
</dbReference>
<dbReference type="GO" id="GO:0000407">
    <property type="term" value="C:phagophore assembly site"/>
    <property type="evidence" value="ECO:0007669"/>
    <property type="project" value="TreeGrafter"/>
</dbReference>
<feature type="compositionally biased region" description="Acidic residues" evidence="13">
    <location>
        <begin position="153"/>
        <end position="171"/>
    </location>
</feature>
<comment type="similarity">
    <text evidence="2">Belongs to the ATG3 family.</text>
</comment>
<evidence type="ECO:0000256" key="2">
    <source>
        <dbReference type="ARBA" id="ARBA00007683"/>
    </source>
</evidence>
<sequence length="335" mass="37788">MQSVLNTVKGTALNVAEYLTPVLKESKFRETGVLTPEEFVAAGDHLVHHCPTWQWAAGDESKTKTYLPKDKQFLITRNVPCYRRCRQMEYVGEETVVEEEGGDGGWVETHQLNEDGTAELEEKVCELTLDENKDEMRTPDEDKGANGAALIDNDSEDEEDDEAIDMDEFEESGMLQLVDPSVATTTRKLDTEAGIKKSNSDEAATGGADVSDSVLHTRTYDLHITYDKYYQTPRLWVVGYDENRKPLTVEQMYEDVSQDHAKKTVTMESHPHLPGPNMASVHPCRHADIMKKIIQTVEEGGGELGVHMYLIIFLKFVQTVIPTIEYDFTQNFNMS</sequence>
<evidence type="ECO:0000256" key="5">
    <source>
        <dbReference type="ARBA" id="ARBA00022490"/>
    </source>
</evidence>
<keyword evidence="6" id="KW-1017">Isopeptide bond</keyword>
<gene>
    <name evidence="14" type="primary">atg3</name>
    <name evidence="14" type="ORF">c0_g1_i1</name>
</gene>
<evidence type="ECO:0000256" key="9">
    <source>
        <dbReference type="ARBA" id="ARBA00022843"/>
    </source>
</evidence>
<keyword evidence="9" id="KW-0832">Ubl conjugation</keyword>